<name>A0A7C1FFS9_9CHLR</name>
<accession>A0A7C1FFS9</accession>
<dbReference type="Gene3D" id="3.10.129.10">
    <property type="entry name" value="Hotdog Thioesterase"/>
    <property type="match status" value="1"/>
</dbReference>
<dbReference type="AlphaFoldDB" id="A0A7C1FFS9"/>
<comment type="caution">
    <text evidence="4">The sequence shown here is derived from an EMBL/GenBank/DDBJ whole genome shotgun (WGS) entry which is preliminary data.</text>
</comment>
<evidence type="ECO:0000256" key="1">
    <source>
        <dbReference type="ARBA" id="ARBA00005953"/>
    </source>
</evidence>
<feature type="compositionally biased region" description="Basic and acidic residues" evidence="3">
    <location>
        <begin position="11"/>
        <end position="21"/>
    </location>
</feature>
<keyword evidence="2" id="KW-0378">Hydrolase</keyword>
<dbReference type="Pfam" id="PF13279">
    <property type="entry name" value="4HBT_2"/>
    <property type="match status" value="1"/>
</dbReference>
<comment type="similarity">
    <text evidence="1">Belongs to the 4-hydroxybenzoyl-CoA thioesterase family.</text>
</comment>
<feature type="region of interest" description="Disordered" evidence="3">
    <location>
        <begin position="1"/>
        <end position="21"/>
    </location>
</feature>
<protein>
    <submittedName>
        <fullName evidence="4">Acyl-CoA thioesterase</fullName>
    </submittedName>
</protein>
<dbReference type="InterPro" id="IPR050563">
    <property type="entry name" value="4-hydroxybenzoyl-CoA_TE"/>
</dbReference>
<gene>
    <name evidence="4" type="ORF">ENQ20_09325</name>
</gene>
<dbReference type="NCBIfam" id="TIGR00051">
    <property type="entry name" value="YbgC/FadM family acyl-CoA thioesterase"/>
    <property type="match status" value="1"/>
</dbReference>
<evidence type="ECO:0000256" key="3">
    <source>
        <dbReference type="SAM" id="MobiDB-lite"/>
    </source>
</evidence>
<dbReference type="InterPro" id="IPR006684">
    <property type="entry name" value="YbgC/YbaW"/>
</dbReference>
<dbReference type="InterPro" id="IPR029069">
    <property type="entry name" value="HotDog_dom_sf"/>
</dbReference>
<dbReference type="GO" id="GO:0047617">
    <property type="term" value="F:fatty acyl-CoA hydrolase activity"/>
    <property type="evidence" value="ECO:0007669"/>
    <property type="project" value="TreeGrafter"/>
</dbReference>
<dbReference type="PIRSF" id="PIRSF003230">
    <property type="entry name" value="YbgC"/>
    <property type="match status" value="1"/>
</dbReference>
<dbReference type="SUPFAM" id="SSF54637">
    <property type="entry name" value="Thioesterase/thiol ester dehydrase-isomerase"/>
    <property type="match status" value="1"/>
</dbReference>
<sequence>MTAQQGAVQQREQHNGTRENARPSFSIEIPVRFAETDAMGVVHHSAYIVWFEAARVAWMEAIGLPYAEFAASGHHFSVTGLRGEYRAPARFGDVVRVTASLSQLRSRQVTFEYTVTHAKTGQLLMTGATDHICVDLEGKMTRIPDVFVERIRSGIEKLAAGYP</sequence>
<organism evidence="4">
    <name type="scientific">Caldilinea aerophila</name>
    <dbReference type="NCBI Taxonomy" id="133453"/>
    <lineage>
        <taxon>Bacteria</taxon>
        <taxon>Bacillati</taxon>
        <taxon>Chloroflexota</taxon>
        <taxon>Caldilineae</taxon>
        <taxon>Caldilineales</taxon>
        <taxon>Caldilineaceae</taxon>
        <taxon>Caldilinea</taxon>
    </lineage>
</organism>
<dbReference type="PANTHER" id="PTHR31793">
    <property type="entry name" value="4-HYDROXYBENZOYL-COA THIOESTERASE FAMILY MEMBER"/>
    <property type="match status" value="1"/>
</dbReference>
<proteinExistence type="inferred from homology"/>
<evidence type="ECO:0000256" key="2">
    <source>
        <dbReference type="ARBA" id="ARBA00022801"/>
    </source>
</evidence>
<reference evidence="4" key="1">
    <citation type="journal article" date="2020" name="mSystems">
        <title>Genome- and Community-Level Interaction Insights into Carbon Utilization and Element Cycling Functions of Hydrothermarchaeota in Hydrothermal Sediment.</title>
        <authorList>
            <person name="Zhou Z."/>
            <person name="Liu Y."/>
            <person name="Xu W."/>
            <person name="Pan J."/>
            <person name="Luo Z.H."/>
            <person name="Li M."/>
        </authorList>
    </citation>
    <scope>NUCLEOTIDE SEQUENCE [LARGE SCALE GENOMIC DNA]</scope>
    <source>
        <strain evidence="4">SpSt-289</strain>
    </source>
</reference>
<dbReference type="PANTHER" id="PTHR31793:SF27">
    <property type="entry name" value="NOVEL THIOESTERASE SUPERFAMILY DOMAIN AND SAPOSIN A-TYPE DOMAIN CONTAINING PROTEIN (0610012H03RIK)"/>
    <property type="match status" value="1"/>
</dbReference>
<evidence type="ECO:0000313" key="4">
    <source>
        <dbReference type="EMBL" id="HDX31679.1"/>
    </source>
</evidence>
<feature type="compositionally biased region" description="Polar residues" evidence="3">
    <location>
        <begin position="1"/>
        <end position="10"/>
    </location>
</feature>
<dbReference type="CDD" id="cd00586">
    <property type="entry name" value="4HBT"/>
    <property type="match status" value="1"/>
</dbReference>
<dbReference type="EMBL" id="DSMG01000092">
    <property type="protein sequence ID" value="HDX31679.1"/>
    <property type="molecule type" value="Genomic_DNA"/>
</dbReference>